<dbReference type="GO" id="GO:0016491">
    <property type="term" value="F:oxidoreductase activity"/>
    <property type="evidence" value="ECO:0007669"/>
    <property type="project" value="UniProtKB-KW"/>
</dbReference>
<dbReference type="InterPro" id="IPR051691">
    <property type="entry name" value="Metab_Enz_Cyan_OpOx_G3PDH"/>
</dbReference>
<dbReference type="PANTHER" id="PTHR42949">
    <property type="entry name" value="ANAEROBIC GLYCEROL-3-PHOSPHATE DEHYDROGENASE SUBUNIT B"/>
    <property type="match status" value="1"/>
</dbReference>
<dbReference type="InterPro" id="IPR023753">
    <property type="entry name" value="FAD/NAD-binding_dom"/>
</dbReference>
<dbReference type="EMBL" id="JADPIE010000004">
    <property type="protein sequence ID" value="MBF8437170.1"/>
    <property type="molecule type" value="Genomic_DNA"/>
</dbReference>
<dbReference type="Proteomes" id="UP000621436">
    <property type="component" value="Unassembled WGS sequence"/>
</dbReference>
<dbReference type="SUPFAM" id="SSF51905">
    <property type="entry name" value="FAD/NAD(P)-binding domain"/>
    <property type="match status" value="1"/>
</dbReference>
<evidence type="ECO:0000259" key="3">
    <source>
        <dbReference type="Pfam" id="PF07992"/>
    </source>
</evidence>
<protein>
    <submittedName>
        <fullName evidence="4">FAD-dependent oxidoreductase</fullName>
    </submittedName>
</protein>
<dbReference type="PRINTS" id="PR00469">
    <property type="entry name" value="PNDRDTASEII"/>
</dbReference>
<comment type="caution">
    <text evidence="4">The sequence shown here is derived from an EMBL/GenBank/DDBJ whole genome shotgun (WGS) entry which is preliminary data.</text>
</comment>
<accession>A0A931F6Q2</accession>
<dbReference type="PANTHER" id="PTHR42949:SF3">
    <property type="entry name" value="ANAEROBIC GLYCEROL-3-PHOSPHATE DEHYDROGENASE SUBUNIT B"/>
    <property type="match status" value="1"/>
</dbReference>
<evidence type="ECO:0000313" key="5">
    <source>
        <dbReference type="Proteomes" id="UP000621436"/>
    </source>
</evidence>
<dbReference type="RefSeq" id="WP_270454130.1">
    <property type="nucleotide sequence ID" value="NZ_JADPIE010000004.1"/>
</dbReference>
<feature type="compositionally biased region" description="Basic and acidic residues" evidence="2">
    <location>
        <begin position="350"/>
        <end position="369"/>
    </location>
</feature>
<evidence type="ECO:0000313" key="4">
    <source>
        <dbReference type="EMBL" id="MBF8437170.1"/>
    </source>
</evidence>
<dbReference type="InterPro" id="IPR036188">
    <property type="entry name" value="FAD/NAD-bd_sf"/>
</dbReference>
<evidence type="ECO:0000256" key="1">
    <source>
        <dbReference type="ARBA" id="ARBA00023002"/>
    </source>
</evidence>
<dbReference type="Pfam" id="PF07992">
    <property type="entry name" value="Pyr_redox_2"/>
    <property type="match status" value="1"/>
</dbReference>
<name>A0A931F6Q2_9FIRM</name>
<sequence>MDRIELAVVGGGPAGLAAANKAAELGLEKIVLFERDNFLGGQLVKQTHQFFGSKDQYAGTRGVDIADELTEKVHSEAGIEVKTGAVVQAYYEDGVIGYLENERFQKVKPEKTIIATGAAEKMLSFPNNDLPGIYGAGAVQTLMNQYGILPGQEILMIGAGNIGLIVTYQLLQAGVKVKAVVEATDRIGGYAVHATKIRRAGIPILTKHTIKEARGDSKVEEAVICQLDENWNIIDGTEEILEVDTICLAVGLTPKVDLALQAGCQMAYVPELGGDVPVRDEDLELTERNIYIAGDAGGIEEATAAILEGELAAVNAVKAIAGKSSKLDAAYADVSEKLADLRRGPVGEEIRSGLKKARGDENAGRDRYSRQRRYSK</sequence>
<organism evidence="4 5">
    <name type="scientific">Halonatronomonas betaini</name>
    <dbReference type="NCBI Taxonomy" id="2778430"/>
    <lineage>
        <taxon>Bacteria</taxon>
        <taxon>Bacillati</taxon>
        <taxon>Bacillota</taxon>
        <taxon>Clostridia</taxon>
        <taxon>Halanaerobiales</taxon>
        <taxon>Halarsenatibacteraceae</taxon>
        <taxon>Halonatronomonas</taxon>
    </lineage>
</organism>
<gene>
    <name evidence="4" type="ORF">I0Q91_08780</name>
</gene>
<dbReference type="Gene3D" id="3.50.50.60">
    <property type="entry name" value="FAD/NAD(P)-binding domain"/>
    <property type="match status" value="2"/>
</dbReference>
<feature type="domain" description="FAD/NAD(P)-binding" evidence="3">
    <location>
        <begin position="6"/>
        <end position="309"/>
    </location>
</feature>
<evidence type="ECO:0000256" key="2">
    <source>
        <dbReference type="SAM" id="MobiDB-lite"/>
    </source>
</evidence>
<dbReference type="PRINTS" id="PR00368">
    <property type="entry name" value="FADPNR"/>
</dbReference>
<dbReference type="AlphaFoldDB" id="A0A931F6Q2"/>
<proteinExistence type="predicted"/>
<feature type="region of interest" description="Disordered" evidence="2">
    <location>
        <begin position="350"/>
        <end position="376"/>
    </location>
</feature>
<keyword evidence="1" id="KW-0560">Oxidoreductase</keyword>
<reference evidence="4" key="1">
    <citation type="submission" date="2020-11" db="EMBL/GenBank/DDBJ databases">
        <title>Halonatronomonas betainensis gen. nov., sp. nov. a novel haloalkaliphilic representative of the family Halanaerobiacae capable of betaine degradation.</title>
        <authorList>
            <person name="Boltyanskaya Y."/>
            <person name="Kevbrin V."/>
            <person name="Detkova E."/>
            <person name="Grouzdev D.S."/>
            <person name="Koziaeva V."/>
            <person name="Zhilina T."/>
        </authorList>
    </citation>
    <scope>NUCLEOTIDE SEQUENCE</scope>
    <source>
        <strain evidence="4">Z-7014</strain>
    </source>
</reference>
<keyword evidence="5" id="KW-1185">Reference proteome</keyword>